<name>A0A1H2B3E8_MUCMA</name>
<evidence type="ECO:0000313" key="2">
    <source>
        <dbReference type="EMBL" id="SDT52316.1"/>
    </source>
</evidence>
<dbReference type="Proteomes" id="UP000199679">
    <property type="component" value="Chromosome I"/>
</dbReference>
<dbReference type="InterPro" id="IPR042095">
    <property type="entry name" value="SUMF_sf"/>
</dbReference>
<reference evidence="2 3" key="1">
    <citation type="submission" date="2016-10" db="EMBL/GenBank/DDBJ databases">
        <authorList>
            <person name="de Groot N.N."/>
        </authorList>
    </citation>
    <scope>NUCLEOTIDE SEQUENCE [LARGE SCALE GENOMIC DNA]</scope>
    <source>
        <strain evidence="2 3">MP1X4</strain>
    </source>
</reference>
<keyword evidence="3" id="KW-1185">Reference proteome</keyword>
<dbReference type="PANTHER" id="PTHR23150:SF19">
    <property type="entry name" value="FORMYLGLYCINE-GENERATING ENZYME"/>
    <property type="match status" value="1"/>
</dbReference>
<evidence type="ECO:0000259" key="1">
    <source>
        <dbReference type="Pfam" id="PF03781"/>
    </source>
</evidence>
<dbReference type="Gene3D" id="3.90.1580.10">
    <property type="entry name" value="paralog of FGE (formylglycine-generating enzyme)"/>
    <property type="match status" value="1"/>
</dbReference>
<proteinExistence type="predicted"/>
<dbReference type="SUPFAM" id="SSF56436">
    <property type="entry name" value="C-type lectin-like"/>
    <property type="match status" value="1"/>
</dbReference>
<dbReference type="AlphaFoldDB" id="A0A1H2B3E8"/>
<dbReference type="InterPro" id="IPR005532">
    <property type="entry name" value="SUMF_dom"/>
</dbReference>
<dbReference type="Pfam" id="PF03781">
    <property type="entry name" value="FGE-sulfatase"/>
    <property type="match status" value="1"/>
</dbReference>
<dbReference type="InterPro" id="IPR051043">
    <property type="entry name" value="Sulfatase_Mod_Factor_Kinase"/>
</dbReference>
<protein>
    <submittedName>
        <fullName evidence="2">Formylglycine-generating enzyme, required for sulfatase activity, contains SUMF1/FGE domain</fullName>
    </submittedName>
</protein>
<dbReference type="EMBL" id="LT629740">
    <property type="protein sequence ID" value="SDT52316.1"/>
    <property type="molecule type" value="Genomic_DNA"/>
</dbReference>
<dbReference type="InterPro" id="IPR016187">
    <property type="entry name" value="CTDL_fold"/>
</dbReference>
<feature type="domain" description="Sulfatase-modifying factor enzyme-like" evidence="1">
    <location>
        <begin position="88"/>
        <end position="392"/>
    </location>
</feature>
<dbReference type="STRING" id="652787.SAMN05216490_3867"/>
<dbReference type="GO" id="GO:0120147">
    <property type="term" value="F:formylglycine-generating oxidase activity"/>
    <property type="evidence" value="ECO:0007669"/>
    <property type="project" value="TreeGrafter"/>
</dbReference>
<accession>A0A1H2B3E8</accession>
<dbReference type="RefSeq" id="WP_197684521.1">
    <property type="nucleotide sequence ID" value="NZ_LT629740.1"/>
</dbReference>
<organism evidence="2 3">
    <name type="scientific">Mucilaginibacter mallensis</name>
    <dbReference type="NCBI Taxonomy" id="652787"/>
    <lineage>
        <taxon>Bacteria</taxon>
        <taxon>Pseudomonadati</taxon>
        <taxon>Bacteroidota</taxon>
        <taxon>Sphingobacteriia</taxon>
        <taxon>Sphingobacteriales</taxon>
        <taxon>Sphingobacteriaceae</taxon>
        <taxon>Mucilaginibacter</taxon>
    </lineage>
</organism>
<sequence length="406" mass="44747">MSVIVLLVAQSCKDHKHETTDKKVTQTVIIKKTYLTDQSLFPRNAAAFCRPTGIKRSDSALFMNGGGKDFRETISNPSPKTLAIPAGMKYIPGGEFSMGGVDPVGMDGGGHEQMSDARPVHRVRLNPFYMDATVVTNKQFAAFVKATGYVTVAEQKPTHEEFPTVPEENLVAGSLVFTAPKEKVPLNNYLQWWAYVKGADWRHPQGPKSNIIGKDNYPVIQVCWDDAAAYAKWAGKRLPTEAEWEFAARGGLAGKLYAWGNVLKPNGKWMANIFEGSFPNKDAGTDGFVGIAPVKQFPANGYGLYDMAGNVWQWCNDWYSNDYYNTLANNPVTVNPRGPTSPYDPDEPDAKKRVQRGGSFLCTDEYCTRYMVGTRGKGDARSASNHIGFRCVMDVKSVPDTKVAAN</sequence>
<evidence type="ECO:0000313" key="3">
    <source>
        <dbReference type="Proteomes" id="UP000199679"/>
    </source>
</evidence>
<gene>
    <name evidence="2" type="ORF">SAMN05216490_3867</name>
</gene>
<dbReference type="PANTHER" id="PTHR23150">
    <property type="entry name" value="SULFATASE MODIFYING FACTOR 1, 2"/>
    <property type="match status" value="1"/>
</dbReference>